<comment type="caution">
    <text evidence="1">The sequence shown here is derived from an EMBL/GenBank/DDBJ whole genome shotgun (WGS) entry which is preliminary data.</text>
</comment>
<protein>
    <submittedName>
        <fullName evidence="1">Uncharacterized protein</fullName>
    </submittedName>
</protein>
<evidence type="ECO:0000313" key="1">
    <source>
        <dbReference type="EMBL" id="MED6190500.1"/>
    </source>
</evidence>
<gene>
    <name evidence="1" type="ORF">PIB30_106473</name>
</gene>
<evidence type="ECO:0000313" key="2">
    <source>
        <dbReference type="Proteomes" id="UP001341840"/>
    </source>
</evidence>
<feature type="non-terminal residue" evidence="1">
    <location>
        <position position="62"/>
    </location>
</feature>
<dbReference type="EMBL" id="JASCZI010185453">
    <property type="protein sequence ID" value="MED6190500.1"/>
    <property type="molecule type" value="Genomic_DNA"/>
</dbReference>
<sequence>MLGHEVTTAVNPNIVTSVFYPVSSPPPFRNAITVDGANHHLASGLVGNHHRCSSKLQNLTES</sequence>
<dbReference type="Proteomes" id="UP001341840">
    <property type="component" value="Unassembled WGS sequence"/>
</dbReference>
<name>A0ABU6WX56_9FABA</name>
<keyword evidence="2" id="KW-1185">Reference proteome</keyword>
<proteinExistence type="predicted"/>
<organism evidence="1 2">
    <name type="scientific">Stylosanthes scabra</name>
    <dbReference type="NCBI Taxonomy" id="79078"/>
    <lineage>
        <taxon>Eukaryota</taxon>
        <taxon>Viridiplantae</taxon>
        <taxon>Streptophyta</taxon>
        <taxon>Embryophyta</taxon>
        <taxon>Tracheophyta</taxon>
        <taxon>Spermatophyta</taxon>
        <taxon>Magnoliopsida</taxon>
        <taxon>eudicotyledons</taxon>
        <taxon>Gunneridae</taxon>
        <taxon>Pentapetalae</taxon>
        <taxon>rosids</taxon>
        <taxon>fabids</taxon>
        <taxon>Fabales</taxon>
        <taxon>Fabaceae</taxon>
        <taxon>Papilionoideae</taxon>
        <taxon>50 kb inversion clade</taxon>
        <taxon>dalbergioids sensu lato</taxon>
        <taxon>Dalbergieae</taxon>
        <taxon>Pterocarpus clade</taxon>
        <taxon>Stylosanthes</taxon>
    </lineage>
</organism>
<accession>A0ABU6WX56</accession>
<reference evidence="1 2" key="1">
    <citation type="journal article" date="2023" name="Plants (Basel)">
        <title>Bridging the Gap: Combining Genomics and Transcriptomics Approaches to Understand Stylosanthes scabra, an Orphan Legume from the Brazilian Caatinga.</title>
        <authorList>
            <person name="Ferreira-Neto J.R.C."/>
            <person name="da Silva M.D."/>
            <person name="Binneck E."/>
            <person name="de Melo N.F."/>
            <person name="da Silva R.H."/>
            <person name="de Melo A.L.T.M."/>
            <person name="Pandolfi V."/>
            <person name="Bustamante F.O."/>
            <person name="Brasileiro-Vidal A.C."/>
            <person name="Benko-Iseppon A.M."/>
        </authorList>
    </citation>
    <scope>NUCLEOTIDE SEQUENCE [LARGE SCALE GENOMIC DNA]</scope>
    <source>
        <tissue evidence="1">Leaves</tissue>
    </source>
</reference>